<organism evidence="1 2">
    <name type="scientific">Rubellimicrobium mesophilum DSM 19309</name>
    <dbReference type="NCBI Taxonomy" id="442562"/>
    <lineage>
        <taxon>Bacteria</taxon>
        <taxon>Pseudomonadati</taxon>
        <taxon>Pseudomonadota</taxon>
        <taxon>Alphaproteobacteria</taxon>
        <taxon>Rhodobacterales</taxon>
        <taxon>Roseobacteraceae</taxon>
        <taxon>Rubellimicrobium</taxon>
    </lineage>
</organism>
<sequence>MMVKGWPETEELGQRQGDGTGATLLKGTLAGLAATVALDRLDWFMWDHLDPATRERTRSVRPDGLDPGHVIARKVAQAMGTDIEPRGPDNQSPAGVAVHAAMGLAPALAYAALRDRVPAMTAGRGTLFGLGLFLMQDEGLNTLTGLGARPQDYPWQAHARGLIAHLVYGAVLEATMRALDGPPGERRDA</sequence>
<protein>
    <recommendedName>
        <fullName evidence="3">DUF1440 domain-containing protein</fullName>
    </recommendedName>
</protein>
<proteinExistence type="predicted"/>
<gene>
    <name evidence="1" type="ORF">Rumeso_02794</name>
</gene>
<keyword evidence="2" id="KW-1185">Reference proteome</keyword>
<evidence type="ECO:0000313" key="1">
    <source>
        <dbReference type="EMBL" id="EYD75707.1"/>
    </source>
</evidence>
<dbReference type="Proteomes" id="UP000019666">
    <property type="component" value="Unassembled WGS sequence"/>
</dbReference>
<accession>A0A017HMH2</accession>
<comment type="caution">
    <text evidence="1">The sequence shown here is derived from an EMBL/GenBank/DDBJ whole genome shotgun (WGS) entry which is preliminary data.</text>
</comment>
<evidence type="ECO:0008006" key="3">
    <source>
        <dbReference type="Google" id="ProtNLM"/>
    </source>
</evidence>
<dbReference type="HOGENOM" id="CLU_123832_0_0_5"/>
<name>A0A017HMH2_9RHOB</name>
<reference evidence="1 2" key="1">
    <citation type="submission" date="2013-02" db="EMBL/GenBank/DDBJ databases">
        <authorList>
            <person name="Fiebig A."/>
            <person name="Goeker M."/>
            <person name="Klenk H.-P.P."/>
        </authorList>
    </citation>
    <scope>NUCLEOTIDE SEQUENCE [LARGE SCALE GENOMIC DNA]</scope>
    <source>
        <strain evidence="1 2">DSM 19309</strain>
    </source>
</reference>
<evidence type="ECO:0000313" key="2">
    <source>
        <dbReference type="Proteomes" id="UP000019666"/>
    </source>
</evidence>
<dbReference type="AlphaFoldDB" id="A0A017HMH2"/>
<dbReference type="EMBL" id="AOSK01000068">
    <property type="protein sequence ID" value="EYD75707.1"/>
    <property type="molecule type" value="Genomic_DNA"/>
</dbReference>